<dbReference type="CDD" id="cd00090">
    <property type="entry name" value="HTH_ARSR"/>
    <property type="match status" value="1"/>
</dbReference>
<dbReference type="InterPro" id="IPR036388">
    <property type="entry name" value="WH-like_DNA-bd_sf"/>
</dbReference>
<dbReference type="SUPFAM" id="SSF46785">
    <property type="entry name" value="Winged helix' DNA-binding domain"/>
    <property type="match status" value="1"/>
</dbReference>
<dbReference type="Gene3D" id="1.10.10.10">
    <property type="entry name" value="Winged helix-like DNA-binding domain superfamily/Winged helix DNA-binding domain"/>
    <property type="match status" value="1"/>
</dbReference>
<dbReference type="InterPro" id="IPR000485">
    <property type="entry name" value="AsnC-type_HTH_dom"/>
</dbReference>
<dbReference type="InterPro" id="IPR019888">
    <property type="entry name" value="Tscrpt_reg_AsnC-like"/>
</dbReference>
<evidence type="ECO:0000256" key="2">
    <source>
        <dbReference type="ARBA" id="ARBA00023125"/>
    </source>
</evidence>
<dbReference type="Proteomes" id="UP001269819">
    <property type="component" value="Unassembled WGS sequence"/>
</dbReference>
<dbReference type="PROSITE" id="PS50956">
    <property type="entry name" value="HTH_ASNC_2"/>
    <property type="match status" value="1"/>
</dbReference>
<evidence type="ECO:0000313" key="6">
    <source>
        <dbReference type="Proteomes" id="UP001269819"/>
    </source>
</evidence>
<comment type="caution">
    <text evidence="5">The sequence shown here is derived from an EMBL/GenBank/DDBJ whole genome shotgun (WGS) entry which is preliminary data.</text>
</comment>
<reference evidence="5 6" key="1">
    <citation type="submission" date="2023-10" db="EMBL/GenBank/DDBJ databases">
        <title>Characteristics and mechanism of a salt-tolerant marine origin heterotrophic nitrifying- aerobic denitrifying bacteria Marinobacter xestospongiae HN1.</title>
        <authorList>
            <person name="Qi R."/>
        </authorList>
    </citation>
    <scope>NUCLEOTIDE SEQUENCE [LARGE SCALE GENOMIC DNA]</scope>
    <source>
        <strain evidence="5 6">HN1</strain>
    </source>
</reference>
<dbReference type="InterPro" id="IPR011991">
    <property type="entry name" value="ArsR-like_HTH"/>
</dbReference>
<dbReference type="PANTHER" id="PTHR30154">
    <property type="entry name" value="LEUCINE-RESPONSIVE REGULATORY PROTEIN"/>
    <property type="match status" value="1"/>
</dbReference>
<dbReference type="Pfam" id="PF13412">
    <property type="entry name" value="HTH_24"/>
    <property type="match status" value="1"/>
</dbReference>
<dbReference type="InterPro" id="IPR019887">
    <property type="entry name" value="Tscrpt_reg_AsnC/Lrp_C"/>
</dbReference>
<dbReference type="SMART" id="SM00344">
    <property type="entry name" value="HTH_ASNC"/>
    <property type="match status" value="1"/>
</dbReference>
<keyword evidence="2" id="KW-0238">DNA-binding</keyword>
<dbReference type="PRINTS" id="PR00033">
    <property type="entry name" value="HTHASNC"/>
</dbReference>
<dbReference type="EMBL" id="JAWIIJ010000006">
    <property type="protein sequence ID" value="MDV2079103.1"/>
    <property type="molecule type" value="Genomic_DNA"/>
</dbReference>
<feature type="domain" description="HTH asnC-type" evidence="4">
    <location>
        <begin position="11"/>
        <end position="72"/>
    </location>
</feature>
<accession>A0ABU3VXU4</accession>
<dbReference type="Gene3D" id="3.30.70.920">
    <property type="match status" value="1"/>
</dbReference>
<evidence type="ECO:0000256" key="1">
    <source>
        <dbReference type="ARBA" id="ARBA00023015"/>
    </source>
</evidence>
<keyword evidence="3" id="KW-0804">Transcription</keyword>
<name>A0ABU3VXU4_9GAMM</name>
<gene>
    <name evidence="5" type="ORF">RYS15_10410</name>
</gene>
<sequence>MLMNTKSLVKIDRTDRRILEALQQNGTLNNQQLAEQVGLSPSPCLRRVKALEDAGIILRRVTVLDHKKLGLTLTAIILISMDRHTPERFAAFEEKVIGYPEVQECYLITGQDADYMLKVVVPDMDHYHHFLLNQITRIQGVSGVHSSFVLRRVLDSTALPLGYLGTA</sequence>
<keyword evidence="6" id="KW-1185">Reference proteome</keyword>
<dbReference type="PANTHER" id="PTHR30154:SF34">
    <property type="entry name" value="TRANSCRIPTIONAL REGULATOR AZLB"/>
    <property type="match status" value="1"/>
</dbReference>
<keyword evidence="1" id="KW-0805">Transcription regulation</keyword>
<organism evidence="5 6">
    <name type="scientific">Marinobacter xestospongiae</name>
    <dbReference type="NCBI Taxonomy" id="994319"/>
    <lineage>
        <taxon>Bacteria</taxon>
        <taxon>Pseudomonadati</taxon>
        <taxon>Pseudomonadota</taxon>
        <taxon>Gammaproteobacteria</taxon>
        <taxon>Pseudomonadales</taxon>
        <taxon>Marinobacteraceae</taxon>
        <taxon>Marinobacter</taxon>
    </lineage>
</organism>
<protein>
    <submittedName>
        <fullName evidence="5">Lrp/AsnC family transcriptional regulator</fullName>
    </submittedName>
</protein>
<evidence type="ECO:0000256" key="3">
    <source>
        <dbReference type="ARBA" id="ARBA00023163"/>
    </source>
</evidence>
<proteinExistence type="predicted"/>
<dbReference type="SUPFAM" id="SSF54909">
    <property type="entry name" value="Dimeric alpha+beta barrel"/>
    <property type="match status" value="1"/>
</dbReference>
<evidence type="ECO:0000259" key="4">
    <source>
        <dbReference type="PROSITE" id="PS50956"/>
    </source>
</evidence>
<dbReference type="Pfam" id="PF01037">
    <property type="entry name" value="AsnC_trans_reg"/>
    <property type="match status" value="1"/>
</dbReference>
<dbReference type="InterPro" id="IPR011008">
    <property type="entry name" value="Dimeric_a/b-barrel"/>
</dbReference>
<dbReference type="InterPro" id="IPR036390">
    <property type="entry name" value="WH_DNA-bd_sf"/>
</dbReference>
<evidence type="ECO:0000313" key="5">
    <source>
        <dbReference type="EMBL" id="MDV2079103.1"/>
    </source>
</evidence>